<name>A0A5S5D6L9_9SPHI</name>
<dbReference type="EMBL" id="VNHX01000020">
    <property type="protein sequence ID" value="TYP91335.1"/>
    <property type="molecule type" value="Genomic_DNA"/>
</dbReference>
<dbReference type="OrthoDB" id="645138at2"/>
<accession>A0A5S5D6L9</accession>
<evidence type="ECO:0000313" key="1">
    <source>
        <dbReference type="EMBL" id="TYP91335.1"/>
    </source>
</evidence>
<gene>
    <name evidence="1" type="ORF">BC792_12043</name>
</gene>
<proteinExistence type="predicted"/>
<protein>
    <submittedName>
        <fullName evidence="1">Uncharacterized protein</fullName>
    </submittedName>
</protein>
<organism evidence="1 2">
    <name type="scientific">Sphingobacterium allocomposti</name>
    <dbReference type="NCBI Taxonomy" id="415956"/>
    <lineage>
        <taxon>Bacteria</taxon>
        <taxon>Pseudomonadati</taxon>
        <taxon>Bacteroidota</taxon>
        <taxon>Sphingobacteriia</taxon>
        <taxon>Sphingobacteriales</taxon>
        <taxon>Sphingobacteriaceae</taxon>
        <taxon>Sphingobacterium</taxon>
    </lineage>
</organism>
<dbReference type="AlphaFoldDB" id="A0A5S5D6L9"/>
<comment type="caution">
    <text evidence="1">The sequence shown here is derived from an EMBL/GenBank/DDBJ whole genome shotgun (WGS) entry which is preliminary data.</text>
</comment>
<evidence type="ECO:0000313" key="2">
    <source>
        <dbReference type="Proteomes" id="UP000325105"/>
    </source>
</evidence>
<sequence length="252" mass="28103">MAKQESLVKIRGTIGDLSFSKHRERGYEVRMKGGVDRARIMSDPNFERTRENMSEFASATQMAKVIRLQLNNLSRGVADKSFRNRLVSTVYRIQKADTVSPRGQRTFRPENSGQLKGLEINGASSLRFMFGGDLPTAYDRSSGEVTLNIPEFNPREKVTLLEGATHVQFTLAAVEQALDMDDLPRPEVQHSSYIPLIGVHQAETIQVNLPPATDKVVYILVGISTYQEANGAFYPLKNNPHNALTIVDVDLP</sequence>
<dbReference type="Proteomes" id="UP000325105">
    <property type="component" value="Unassembled WGS sequence"/>
</dbReference>
<keyword evidence="2" id="KW-1185">Reference proteome</keyword>
<reference evidence="1 2" key="1">
    <citation type="submission" date="2019-07" db="EMBL/GenBank/DDBJ databases">
        <title>Genomic Encyclopedia of Archaeal and Bacterial Type Strains, Phase II (KMG-II): from individual species to whole genera.</title>
        <authorList>
            <person name="Goeker M."/>
        </authorList>
    </citation>
    <scope>NUCLEOTIDE SEQUENCE [LARGE SCALE GENOMIC DNA]</scope>
    <source>
        <strain evidence="1 2">DSM 18850</strain>
    </source>
</reference>
<dbReference type="RefSeq" id="WP_148909618.1">
    <property type="nucleotide sequence ID" value="NZ_VNHX01000020.1"/>
</dbReference>